<keyword evidence="3" id="KW-1185">Reference proteome</keyword>
<feature type="domain" description="Peptide N-acetyl-beta-D-glucosaminyl asparaginase amidase A N-terminal" evidence="1">
    <location>
        <begin position="105"/>
        <end position="425"/>
    </location>
</feature>
<evidence type="ECO:0000313" key="3">
    <source>
        <dbReference type="Proteomes" id="UP000193689"/>
    </source>
</evidence>
<dbReference type="GeneID" id="63778606"/>
<name>A0A1Y2DK18_9PEZI</name>
<sequence length="710" mass="77036">MSSRHSEKMSLIASTERTAYDIGTGNKEQQAKRKTHRLHLLLTVALAVRHHTTTTTSAPALSGTVLGCFQVAQPVLTPYGPSYRSTTTRDGSTELIGVSSSSAIEACRVVLMEHTFAWSYGRPFVGSYTPPSCEFNRVIINFTSVSEGRQFDRLALMYFGSTEVWRTSTAEPTQHPGITWTYVKDMTEFLLLWKWPQTLIFDLGNLIDDKSNNLPDTGSFNTTLTATFFNSPVETNPLPPADLIIPISKRQGASNASSAFSFPSDNATNSISFPHNVKRAVFSVSANAQSTDEFWWSNVLETDVYTFNQTVGEMPGLSPFREVQVLIDGQIAGVQWPFPVIFTGGVVPSLHRPIVGIDAFDLREHEIDITPFLTILCDGSDHTFTILVAGLADDGNSSATVTNSVPDHWILTGKIFLWLDDDESAIATGTPPEVEFGEPVIKLSRAVTLNSAGDLNETLTYHVSVSRTVSVKATIVNSQNETRDAAWSQTLSYSNNAVVTEFGFDQINTFSIKGSDIASTGSSTDYMTQYSYPLYCNSTSAIAGGNLTIHARLTQGLDLLVQGSSVFPSGLEAFAAKPQTENKMFTGSLLSTSRDGTASFFQPGRGKKSTGFGSTNQVFRFGGFIGENSPRTVPDVELYFRNVTAINSTIVNDDEIVAGTHSQSFLAEAPRAAGPGTGTGPSVFMDRGNGDTKQSILAAAHRQRPVLLQD</sequence>
<accession>A0A1Y2DK18</accession>
<reference evidence="2 3" key="1">
    <citation type="submission" date="2016-07" db="EMBL/GenBank/DDBJ databases">
        <title>Pervasive Adenine N6-methylation of Active Genes in Fungi.</title>
        <authorList>
            <consortium name="DOE Joint Genome Institute"/>
            <person name="Mondo S.J."/>
            <person name="Dannebaum R.O."/>
            <person name="Kuo R.C."/>
            <person name="Labutti K."/>
            <person name="Haridas S."/>
            <person name="Kuo A."/>
            <person name="Salamov A."/>
            <person name="Ahrendt S.R."/>
            <person name="Lipzen A."/>
            <person name="Sullivan W."/>
            <person name="Andreopoulos W.B."/>
            <person name="Clum A."/>
            <person name="Lindquist E."/>
            <person name="Daum C."/>
            <person name="Ramamoorthy G.K."/>
            <person name="Gryganskyi A."/>
            <person name="Culley D."/>
            <person name="Magnuson J.K."/>
            <person name="James T.Y."/>
            <person name="O'Malley M.A."/>
            <person name="Stajich J.E."/>
            <person name="Spatafora J.W."/>
            <person name="Visel A."/>
            <person name="Grigoriev I.V."/>
        </authorList>
    </citation>
    <scope>NUCLEOTIDE SEQUENCE [LARGE SCALE GENOMIC DNA]</scope>
    <source>
        <strain evidence="2 3">CBS 129021</strain>
    </source>
</reference>
<dbReference type="InterPro" id="IPR021102">
    <property type="entry name" value="PNGase_A"/>
</dbReference>
<dbReference type="InParanoid" id="A0A1Y2DK18"/>
<organism evidence="2 3">
    <name type="scientific">Pseudomassariella vexata</name>
    <dbReference type="NCBI Taxonomy" id="1141098"/>
    <lineage>
        <taxon>Eukaryota</taxon>
        <taxon>Fungi</taxon>
        <taxon>Dikarya</taxon>
        <taxon>Ascomycota</taxon>
        <taxon>Pezizomycotina</taxon>
        <taxon>Sordariomycetes</taxon>
        <taxon>Xylariomycetidae</taxon>
        <taxon>Amphisphaeriales</taxon>
        <taxon>Pseudomassariaceae</taxon>
        <taxon>Pseudomassariella</taxon>
    </lineage>
</organism>
<dbReference type="EMBL" id="MCFJ01000013">
    <property type="protein sequence ID" value="ORY59593.1"/>
    <property type="molecule type" value="Genomic_DNA"/>
</dbReference>
<dbReference type="AlphaFoldDB" id="A0A1Y2DK18"/>
<dbReference type="InterPro" id="IPR056948">
    <property type="entry name" value="PNGaseA_N"/>
</dbReference>
<dbReference type="OrthoDB" id="1612078at2759"/>
<gene>
    <name evidence="2" type="ORF">BCR38DRAFT_460276</name>
</gene>
<evidence type="ECO:0000313" key="2">
    <source>
        <dbReference type="EMBL" id="ORY59593.1"/>
    </source>
</evidence>
<comment type="caution">
    <text evidence="2">The sequence shown here is derived from an EMBL/GenBank/DDBJ whole genome shotgun (WGS) entry which is preliminary data.</text>
</comment>
<proteinExistence type="predicted"/>
<dbReference type="Proteomes" id="UP000193689">
    <property type="component" value="Unassembled WGS sequence"/>
</dbReference>
<dbReference type="PANTHER" id="PTHR31104">
    <property type="entry name" value="PEPTIDE-N4-(N-ACETYL-BETA-GLUCOSAMINYL)ASPARAGINE AMIDASE A PROTEIN"/>
    <property type="match status" value="1"/>
</dbReference>
<evidence type="ECO:0000259" key="1">
    <source>
        <dbReference type="Pfam" id="PF12222"/>
    </source>
</evidence>
<dbReference type="Pfam" id="PF25156">
    <property type="entry name" value="PNGase_A_C"/>
    <property type="match status" value="1"/>
</dbReference>
<protein>
    <submittedName>
        <fullName evidence="2">Peptide N-acetyl-beta-D-glucosaminyl asparaginase amidase A-domain-containing protein</fullName>
    </submittedName>
</protein>
<dbReference type="RefSeq" id="XP_040712167.1">
    <property type="nucleotide sequence ID" value="XM_040862394.1"/>
</dbReference>
<dbReference type="Pfam" id="PF12222">
    <property type="entry name" value="PNGaseA"/>
    <property type="match status" value="1"/>
</dbReference>